<dbReference type="Gene3D" id="3.40.190.10">
    <property type="entry name" value="Periplasmic binding protein-like II"/>
    <property type="match status" value="2"/>
</dbReference>
<dbReference type="GO" id="GO:0030313">
    <property type="term" value="C:cell envelope"/>
    <property type="evidence" value="ECO:0007669"/>
    <property type="project" value="UniProtKB-SubCell"/>
</dbReference>
<dbReference type="SUPFAM" id="SSF53850">
    <property type="entry name" value="Periplasmic binding protein-like II"/>
    <property type="match status" value="1"/>
</dbReference>
<dbReference type="RefSeq" id="WP_132123463.1">
    <property type="nucleotide sequence ID" value="NZ_SLWS01000010.1"/>
</dbReference>
<gene>
    <name evidence="8" type="ORF">EV192_11070</name>
</gene>
<evidence type="ECO:0000256" key="2">
    <source>
        <dbReference type="ARBA" id="ARBA00008520"/>
    </source>
</evidence>
<organism evidence="8 9">
    <name type="scientific">Actinocrispum wychmicini</name>
    <dbReference type="NCBI Taxonomy" id="1213861"/>
    <lineage>
        <taxon>Bacteria</taxon>
        <taxon>Bacillati</taxon>
        <taxon>Actinomycetota</taxon>
        <taxon>Actinomycetes</taxon>
        <taxon>Pseudonocardiales</taxon>
        <taxon>Pseudonocardiaceae</taxon>
        <taxon>Actinocrispum</taxon>
    </lineage>
</organism>
<keyword evidence="8" id="KW-0762">Sugar transport</keyword>
<dbReference type="CDD" id="cd14748">
    <property type="entry name" value="PBP2_UgpB"/>
    <property type="match status" value="1"/>
</dbReference>
<comment type="similarity">
    <text evidence="2">Belongs to the bacterial solute-binding protein 1 family.</text>
</comment>
<dbReference type="InterPro" id="IPR050490">
    <property type="entry name" value="Bact_solute-bd_prot1"/>
</dbReference>
<comment type="function">
    <text evidence="5">Part of a binding-protein-dependent transport system for a sugar.</text>
</comment>
<evidence type="ECO:0000256" key="7">
    <source>
        <dbReference type="SAM" id="SignalP"/>
    </source>
</evidence>
<evidence type="ECO:0000256" key="3">
    <source>
        <dbReference type="ARBA" id="ARBA00022448"/>
    </source>
</evidence>
<reference evidence="8 9" key="1">
    <citation type="submission" date="2019-03" db="EMBL/GenBank/DDBJ databases">
        <title>Genomic Encyclopedia of Type Strains, Phase IV (KMG-IV): sequencing the most valuable type-strain genomes for metagenomic binning, comparative biology and taxonomic classification.</title>
        <authorList>
            <person name="Goeker M."/>
        </authorList>
    </citation>
    <scope>NUCLEOTIDE SEQUENCE [LARGE SCALE GENOMIC DNA]</scope>
    <source>
        <strain evidence="8 9">DSM 45934</strain>
    </source>
</reference>
<evidence type="ECO:0000313" key="9">
    <source>
        <dbReference type="Proteomes" id="UP000295680"/>
    </source>
</evidence>
<proteinExistence type="inferred from homology"/>
<dbReference type="PANTHER" id="PTHR43649:SF28">
    <property type="entry name" value="BINDING PROTEIN COMPONENT OF ABC SUGAR TRANSPORTER-RELATED"/>
    <property type="match status" value="1"/>
</dbReference>
<name>A0A4R2J485_9PSEU</name>
<protein>
    <recommendedName>
        <fullName evidence="6">Probable sugar-binding periplasmic protein</fullName>
    </recommendedName>
</protein>
<keyword evidence="3" id="KW-0813">Transport</keyword>
<dbReference type="EMBL" id="SLWS01000010">
    <property type="protein sequence ID" value="TCO53481.1"/>
    <property type="molecule type" value="Genomic_DNA"/>
</dbReference>
<sequence length="449" mass="48186">MRKTSLRVLLASVALLVASCSGAAGGGGGGGASGEQLGAAPGKDDKLKLVVYSKFTDREFNAVTDAMKTFSKKYPNIEIDHQGNQDDDKLTQSIQAGNPPDVAISFYTDNLGNWCQSGAFQDLKPYVDRDKVDLNQLPEAVRQYTEFNGKRCAFPMLADAFGLYYNKDYFAAAGIAGPPKTMDELFEDAKKLTKFNPDGSIKVAGFIPTMPFYGNLAEVWAPSFGAKFLGPDGKSGLAGSPQWKEMFEFQKKLVDFYGKDKLEQFKSGLGDEYSADNGFQKGKLAIAYDGEYRTAFIADQAKDLNYGTAPAPMSASNASMYGGGLVTGTIIAIPKGVKNPGASWELVKHMALDTDVLVQIANGIHNLPSTLASLNSPNLQKSPQFQTFLDLYGSGKLVTKPSTAIGDAHLKAVNDFAEKWVAGSVPDLEAGLKQVDAQINDALAQKQGK</sequence>
<evidence type="ECO:0000256" key="5">
    <source>
        <dbReference type="ARBA" id="ARBA00049629"/>
    </source>
</evidence>
<keyword evidence="4 7" id="KW-0732">Signal</keyword>
<evidence type="ECO:0000256" key="1">
    <source>
        <dbReference type="ARBA" id="ARBA00004196"/>
    </source>
</evidence>
<evidence type="ECO:0000256" key="4">
    <source>
        <dbReference type="ARBA" id="ARBA00022729"/>
    </source>
</evidence>
<dbReference type="PROSITE" id="PS51257">
    <property type="entry name" value="PROKAR_LIPOPROTEIN"/>
    <property type="match status" value="1"/>
</dbReference>
<accession>A0A4R2J485</accession>
<evidence type="ECO:0000313" key="8">
    <source>
        <dbReference type="EMBL" id="TCO53481.1"/>
    </source>
</evidence>
<comment type="subcellular location">
    <subcellularLocation>
        <location evidence="1">Cell envelope</location>
    </subcellularLocation>
</comment>
<comment type="caution">
    <text evidence="8">The sequence shown here is derived from an EMBL/GenBank/DDBJ whole genome shotgun (WGS) entry which is preliminary data.</text>
</comment>
<dbReference type="InterPro" id="IPR006059">
    <property type="entry name" value="SBP"/>
</dbReference>
<dbReference type="AlphaFoldDB" id="A0A4R2J485"/>
<dbReference type="Pfam" id="PF13416">
    <property type="entry name" value="SBP_bac_8"/>
    <property type="match status" value="1"/>
</dbReference>
<feature type="signal peptide" evidence="7">
    <location>
        <begin position="1"/>
        <end position="23"/>
    </location>
</feature>
<dbReference type="OrthoDB" id="9795467at2"/>
<evidence type="ECO:0000256" key="6">
    <source>
        <dbReference type="ARBA" id="ARBA00049753"/>
    </source>
</evidence>
<keyword evidence="9" id="KW-1185">Reference proteome</keyword>
<dbReference type="Proteomes" id="UP000295680">
    <property type="component" value="Unassembled WGS sequence"/>
</dbReference>
<feature type="chain" id="PRO_5020690212" description="Probable sugar-binding periplasmic protein" evidence="7">
    <location>
        <begin position="24"/>
        <end position="449"/>
    </location>
</feature>
<dbReference type="PANTHER" id="PTHR43649">
    <property type="entry name" value="ARABINOSE-BINDING PROTEIN-RELATED"/>
    <property type="match status" value="1"/>
</dbReference>